<evidence type="ECO:0000256" key="1">
    <source>
        <dbReference type="ARBA" id="ARBA00004651"/>
    </source>
</evidence>
<feature type="transmembrane region" description="Helical" evidence="10">
    <location>
        <begin position="168"/>
        <end position="190"/>
    </location>
</feature>
<dbReference type="InterPro" id="IPR011701">
    <property type="entry name" value="MFS"/>
</dbReference>
<comment type="subcellular location">
    <subcellularLocation>
        <location evidence="1">Cell membrane</location>
        <topology evidence="1">Multi-pass membrane protein</topology>
    </subcellularLocation>
</comment>
<evidence type="ECO:0000256" key="8">
    <source>
        <dbReference type="ARBA" id="ARBA00023136"/>
    </source>
</evidence>
<dbReference type="PANTHER" id="PTHR43528:SF1">
    <property type="entry name" value="ALPHA-KETOGLUTARATE PERMEASE"/>
    <property type="match status" value="1"/>
</dbReference>
<feature type="region of interest" description="Disordered" evidence="9">
    <location>
        <begin position="1"/>
        <end position="21"/>
    </location>
</feature>
<dbReference type="PANTHER" id="PTHR43528">
    <property type="entry name" value="ALPHA-KETOGLUTARATE PERMEASE"/>
    <property type="match status" value="1"/>
</dbReference>
<feature type="transmembrane region" description="Helical" evidence="10">
    <location>
        <begin position="293"/>
        <end position="313"/>
    </location>
</feature>
<dbReference type="GO" id="GO:0005886">
    <property type="term" value="C:plasma membrane"/>
    <property type="evidence" value="ECO:0007669"/>
    <property type="project" value="UniProtKB-SubCell"/>
</dbReference>
<keyword evidence="6" id="KW-0769">Symport</keyword>
<proteinExistence type="inferred from homology"/>
<dbReference type="Gene3D" id="1.20.1250.20">
    <property type="entry name" value="MFS general substrate transporter like domains"/>
    <property type="match status" value="2"/>
</dbReference>
<dbReference type="PROSITE" id="PS00217">
    <property type="entry name" value="SUGAR_TRANSPORT_2"/>
    <property type="match status" value="1"/>
</dbReference>
<feature type="transmembrane region" description="Helical" evidence="10">
    <location>
        <begin position="102"/>
        <end position="126"/>
    </location>
</feature>
<feature type="transmembrane region" description="Helical" evidence="10">
    <location>
        <begin position="254"/>
        <end position="273"/>
    </location>
</feature>
<keyword evidence="7 10" id="KW-1133">Transmembrane helix</keyword>
<feature type="compositionally biased region" description="Basic and acidic residues" evidence="9">
    <location>
        <begin position="1"/>
        <end position="12"/>
    </location>
</feature>
<dbReference type="InterPro" id="IPR036259">
    <property type="entry name" value="MFS_trans_sf"/>
</dbReference>
<feature type="domain" description="Major facilitator superfamily (MFS) profile" evidence="11">
    <location>
        <begin position="30"/>
        <end position="439"/>
    </location>
</feature>
<feature type="transmembrane region" description="Helical" evidence="10">
    <location>
        <begin position="379"/>
        <end position="397"/>
    </location>
</feature>
<feature type="transmembrane region" description="Helical" evidence="10">
    <location>
        <begin position="348"/>
        <end position="367"/>
    </location>
</feature>
<dbReference type="Pfam" id="PF07690">
    <property type="entry name" value="MFS_1"/>
    <property type="match status" value="1"/>
</dbReference>
<feature type="transmembrane region" description="Helical" evidence="10">
    <location>
        <begin position="68"/>
        <end position="90"/>
    </location>
</feature>
<evidence type="ECO:0000256" key="5">
    <source>
        <dbReference type="ARBA" id="ARBA00022692"/>
    </source>
</evidence>
<dbReference type="InterPro" id="IPR020846">
    <property type="entry name" value="MFS_dom"/>
</dbReference>
<reference evidence="12" key="1">
    <citation type="submission" date="2022-10" db="EMBL/GenBank/DDBJ databases">
        <title>The complete genomes of actinobacterial strains from the NBC collection.</title>
        <authorList>
            <person name="Joergensen T.S."/>
            <person name="Alvarez Arevalo M."/>
            <person name="Sterndorff E.B."/>
            <person name="Faurdal D."/>
            <person name="Vuksanovic O."/>
            <person name="Mourched A.-S."/>
            <person name="Charusanti P."/>
            <person name="Shaw S."/>
            <person name="Blin K."/>
            <person name="Weber T."/>
        </authorList>
    </citation>
    <scope>NUCLEOTIDE SEQUENCE</scope>
    <source>
        <strain evidence="12">NBC_01401</strain>
    </source>
</reference>
<organism evidence="12">
    <name type="scientific">Streptomyces sp. NBC_01401</name>
    <dbReference type="NCBI Taxonomy" id="2903854"/>
    <lineage>
        <taxon>Bacteria</taxon>
        <taxon>Bacillati</taxon>
        <taxon>Actinomycetota</taxon>
        <taxon>Actinomycetes</taxon>
        <taxon>Kitasatosporales</taxon>
        <taxon>Streptomycetaceae</taxon>
        <taxon>Streptomyces</taxon>
    </lineage>
</organism>
<feature type="transmembrane region" description="Helical" evidence="10">
    <location>
        <begin position="417"/>
        <end position="435"/>
    </location>
</feature>
<feature type="transmembrane region" description="Helical" evidence="10">
    <location>
        <begin position="132"/>
        <end position="156"/>
    </location>
</feature>
<protein>
    <submittedName>
        <fullName evidence="12">MFS transporter</fullName>
    </submittedName>
</protein>
<evidence type="ECO:0000256" key="9">
    <source>
        <dbReference type="SAM" id="MobiDB-lite"/>
    </source>
</evidence>
<dbReference type="InterPro" id="IPR005829">
    <property type="entry name" value="Sugar_transporter_CS"/>
</dbReference>
<evidence type="ECO:0000256" key="4">
    <source>
        <dbReference type="ARBA" id="ARBA00022475"/>
    </source>
</evidence>
<keyword evidence="5 10" id="KW-0812">Transmembrane</keyword>
<evidence type="ECO:0000256" key="10">
    <source>
        <dbReference type="SAM" id="Phobius"/>
    </source>
</evidence>
<name>A0AAU3GNU2_9ACTN</name>
<comment type="similarity">
    <text evidence="2">Belongs to the major facilitator superfamily. Metabolite:H+ Symporter (MHS) family (TC 2.A.1.6) family.</text>
</comment>
<keyword evidence="4" id="KW-1003">Cell membrane</keyword>
<keyword evidence="3" id="KW-0813">Transport</keyword>
<evidence type="ECO:0000313" key="12">
    <source>
        <dbReference type="EMBL" id="WTY94633.1"/>
    </source>
</evidence>
<dbReference type="InterPro" id="IPR051084">
    <property type="entry name" value="H+-coupled_symporters"/>
</dbReference>
<dbReference type="SUPFAM" id="SSF103473">
    <property type="entry name" value="MFS general substrate transporter"/>
    <property type="match status" value="1"/>
</dbReference>
<dbReference type="Pfam" id="PF00083">
    <property type="entry name" value="Sugar_tr"/>
    <property type="match status" value="1"/>
</dbReference>
<evidence type="ECO:0000256" key="3">
    <source>
        <dbReference type="ARBA" id="ARBA00022448"/>
    </source>
</evidence>
<feature type="transmembrane region" description="Helical" evidence="10">
    <location>
        <begin position="202"/>
        <end position="221"/>
    </location>
</feature>
<evidence type="ECO:0000256" key="6">
    <source>
        <dbReference type="ARBA" id="ARBA00022847"/>
    </source>
</evidence>
<dbReference type="PROSITE" id="PS50850">
    <property type="entry name" value="MFS"/>
    <property type="match status" value="1"/>
</dbReference>
<feature type="transmembrane region" description="Helical" evidence="10">
    <location>
        <begin position="322"/>
        <end position="342"/>
    </location>
</feature>
<evidence type="ECO:0000259" key="11">
    <source>
        <dbReference type="PROSITE" id="PS50850"/>
    </source>
</evidence>
<evidence type="ECO:0000256" key="7">
    <source>
        <dbReference type="ARBA" id="ARBA00022989"/>
    </source>
</evidence>
<accession>A0AAU3GNU2</accession>
<dbReference type="EMBL" id="CP109535">
    <property type="protein sequence ID" value="WTY94633.1"/>
    <property type="molecule type" value="Genomic_DNA"/>
</dbReference>
<dbReference type="AlphaFoldDB" id="A0AAU3GNU2"/>
<gene>
    <name evidence="12" type="ORF">OG626_06820</name>
</gene>
<keyword evidence="8 10" id="KW-0472">Membrane</keyword>
<dbReference type="InterPro" id="IPR005828">
    <property type="entry name" value="MFS_sugar_transport-like"/>
</dbReference>
<sequence>MPDQPIRHEPHRAPMPGAVESPAPVSPRKLLLAAGAGHFVEWFDLGIYGTLSTIISSKFFADGDPASALLSTFAIFAAGFAVRPLGALFFGPLADRIGRKRVLAIIVLVTSLATFTMGVLPTYAAIGAAAPLLLVLARLVQGFAAGGETSSAVTLLFEHAPANRRAYFTSYSAAIGFVAFVVGSGLALVLTAGLGEDAMSSWGWRLPFLLALPLGIAGLQLRLKMEDTPDFLAMQEAGEISESPTRETFRTARVAMLVLAGIMIIKGVGHWMLQSFMVSYLQTTMNFSQVQSFLAATICLAVVAVAVPLFGLLSDRVGRKPLLVGGTAGMLIVAWPALQLMSFNNTPLAVLGMILLGLPLAAYDGAINATMAELFPPRIRSGAIAIPYNVTVTLFGGTSPYVATWLISATGYDFSPAFYLMLAAAVTLITVLRWVKETAGPRAKVAVAA</sequence>
<dbReference type="GO" id="GO:0015293">
    <property type="term" value="F:symporter activity"/>
    <property type="evidence" value="ECO:0007669"/>
    <property type="project" value="UniProtKB-KW"/>
</dbReference>
<evidence type="ECO:0000256" key="2">
    <source>
        <dbReference type="ARBA" id="ARBA00008240"/>
    </source>
</evidence>